<sequence length="272" mass="29045">MEEAESGYRVAVKPSARAANEAVESFVGERGEQVDFTSEAQADAVARRLSTAGETPVGVQCAAPQDPTPVDAYLVADPERRTEVPTGSAESGLTFDVSGNQYGALGEALVLSRRRDPPLLTHVVREDPALDLSPGETERLHVVVDTDPEPVCCVDPETGERREWRPDCRAVASLGADGRTLTEYWCEVKTGAASFQRGQRAAMETKAREAPVLAIRVDVDDLPDSYTARVERVSPADGDDPVPNGDGGTMVVRSSTEGAQGGTREGTLDEFT</sequence>
<dbReference type="AlphaFoldDB" id="A0ABD5PBM2"/>
<evidence type="ECO:0000259" key="2">
    <source>
        <dbReference type="Pfam" id="PF26295"/>
    </source>
</evidence>
<feature type="region of interest" description="Disordered" evidence="1">
    <location>
        <begin position="49"/>
        <end position="70"/>
    </location>
</feature>
<evidence type="ECO:0000313" key="4">
    <source>
        <dbReference type="EMBL" id="MFC4358297.1"/>
    </source>
</evidence>
<evidence type="ECO:0000313" key="5">
    <source>
        <dbReference type="Proteomes" id="UP001595921"/>
    </source>
</evidence>
<feature type="domain" description="DUF8081" evidence="3">
    <location>
        <begin position="8"/>
        <end position="76"/>
    </location>
</feature>
<accession>A0ABD5PBM2</accession>
<dbReference type="RefSeq" id="WP_267624021.1">
    <property type="nucleotide sequence ID" value="NZ_JAODIW010000008.1"/>
</dbReference>
<name>A0ABD5PBM2_9EURY</name>
<dbReference type="Pfam" id="PF26297">
    <property type="entry name" value="DUF8081"/>
    <property type="match status" value="1"/>
</dbReference>
<evidence type="ECO:0000256" key="1">
    <source>
        <dbReference type="SAM" id="MobiDB-lite"/>
    </source>
</evidence>
<proteinExistence type="predicted"/>
<dbReference type="Pfam" id="PF26295">
    <property type="entry name" value="PDDEXK_17"/>
    <property type="match status" value="1"/>
</dbReference>
<dbReference type="Proteomes" id="UP001595921">
    <property type="component" value="Unassembled WGS sequence"/>
</dbReference>
<gene>
    <name evidence="4" type="ORF">ACFO0N_10100</name>
</gene>
<evidence type="ECO:0000259" key="3">
    <source>
        <dbReference type="Pfam" id="PF26297"/>
    </source>
</evidence>
<keyword evidence="5" id="KW-1185">Reference proteome</keyword>
<protein>
    <submittedName>
        <fullName evidence="4">Uncharacterized protein</fullName>
    </submittedName>
</protein>
<reference evidence="4 5" key="1">
    <citation type="journal article" date="2019" name="Int. J. Syst. Evol. Microbiol.">
        <title>The Global Catalogue of Microorganisms (GCM) 10K type strain sequencing project: providing services to taxonomists for standard genome sequencing and annotation.</title>
        <authorList>
            <consortium name="The Broad Institute Genomics Platform"/>
            <consortium name="The Broad Institute Genome Sequencing Center for Infectious Disease"/>
            <person name="Wu L."/>
            <person name="Ma J."/>
        </authorList>
    </citation>
    <scope>NUCLEOTIDE SEQUENCE [LARGE SCALE GENOMIC DNA]</scope>
    <source>
        <strain evidence="4 5">CGMCC 1.12553</strain>
    </source>
</reference>
<dbReference type="EMBL" id="JBHSDS010000006">
    <property type="protein sequence ID" value="MFC4358297.1"/>
    <property type="molecule type" value="Genomic_DNA"/>
</dbReference>
<feature type="domain" description="PD-(D/E)XK nuclease-like" evidence="2">
    <location>
        <begin position="100"/>
        <end position="233"/>
    </location>
</feature>
<feature type="region of interest" description="Disordered" evidence="1">
    <location>
        <begin position="229"/>
        <end position="272"/>
    </location>
</feature>
<dbReference type="InterPro" id="IPR059118">
    <property type="entry name" value="PDDEXK_dom_halobact"/>
</dbReference>
<organism evidence="4 5">
    <name type="scientific">Halobium salinum</name>
    <dbReference type="NCBI Taxonomy" id="1364940"/>
    <lineage>
        <taxon>Archaea</taxon>
        <taxon>Methanobacteriati</taxon>
        <taxon>Methanobacteriota</taxon>
        <taxon>Stenosarchaea group</taxon>
        <taxon>Halobacteria</taxon>
        <taxon>Halobacteriales</taxon>
        <taxon>Haloferacaceae</taxon>
        <taxon>Halobium</taxon>
    </lineage>
</organism>
<dbReference type="InterPro" id="IPR058394">
    <property type="entry name" value="DUF8081"/>
</dbReference>
<comment type="caution">
    <text evidence="4">The sequence shown here is derived from an EMBL/GenBank/DDBJ whole genome shotgun (WGS) entry which is preliminary data.</text>
</comment>